<gene>
    <name evidence="1" type="ORF">GCM10008015_29990</name>
</gene>
<evidence type="ECO:0000313" key="2">
    <source>
        <dbReference type="Proteomes" id="UP000658793"/>
    </source>
</evidence>
<name>A0ABQ1HTA0_9FLAO</name>
<dbReference type="RefSeq" id="WP_188495488.1">
    <property type="nucleotide sequence ID" value="NZ_BMGA01000010.1"/>
</dbReference>
<protein>
    <submittedName>
        <fullName evidence="1">Uncharacterized protein</fullName>
    </submittedName>
</protein>
<keyword evidence="2" id="KW-1185">Reference proteome</keyword>
<evidence type="ECO:0000313" key="1">
    <source>
        <dbReference type="EMBL" id="GGA87326.1"/>
    </source>
</evidence>
<sequence>MKIGKIVSVEYDKFRVKLFHNTKVSTINIDGKVYYFGNIGSFLKVNNSIGDSIICEVVAVLDNSNESKPFSEFNLDSARELIIKPIGTLDKNNKFLMGVGIFPSIYSDTMIVTEENMKGIMLNKNEVSTTNKIHDYIDIGISKNFIHTNQLGYIKYNENENFNNSATFSIE</sequence>
<proteinExistence type="predicted"/>
<reference evidence="2" key="1">
    <citation type="journal article" date="2019" name="Int. J. Syst. Evol. Microbiol.">
        <title>The Global Catalogue of Microorganisms (GCM) 10K type strain sequencing project: providing services to taxonomists for standard genome sequencing and annotation.</title>
        <authorList>
            <consortium name="The Broad Institute Genomics Platform"/>
            <consortium name="The Broad Institute Genome Sequencing Center for Infectious Disease"/>
            <person name="Wu L."/>
            <person name="Ma J."/>
        </authorList>
    </citation>
    <scope>NUCLEOTIDE SEQUENCE [LARGE SCALE GENOMIC DNA]</scope>
    <source>
        <strain evidence="2">CGMCC 1.12811</strain>
    </source>
</reference>
<dbReference type="Proteomes" id="UP000658793">
    <property type="component" value="Unassembled WGS sequence"/>
</dbReference>
<dbReference type="EMBL" id="BMGA01000010">
    <property type="protein sequence ID" value="GGA87326.1"/>
    <property type="molecule type" value="Genomic_DNA"/>
</dbReference>
<comment type="caution">
    <text evidence="1">The sequence shown here is derived from an EMBL/GenBank/DDBJ whole genome shotgun (WGS) entry which is preliminary data.</text>
</comment>
<accession>A0ABQ1HTA0</accession>
<organism evidence="1 2">
    <name type="scientific">Flavobacterium palustre</name>
    <dbReference type="NCBI Taxonomy" id="1476463"/>
    <lineage>
        <taxon>Bacteria</taxon>
        <taxon>Pseudomonadati</taxon>
        <taxon>Bacteroidota</taxon>
        <taxon>Flavobacteriia</taxon>
        <taxon>Flavobacteriales</taxon>
        <taxon>Flavobacteriaceae</taxon>
        <taxon>Flavobacterium</taxon>
    </lineage>
</organism>